<dbReference type="PANTHER" id="PTHR45453">
    <property type="entry name" value="PHOSPHATE REGULON SENSOR PROTEIN PHOR"/>
    <property type="match status" value="1"/>
</dbReference>
<dbReference type="InterPro" id="IPR005467">
    <property type="entry name" value="His_kinase_dom"/>
</dbReference>
<comment type="catalytic activity">
    <reaction evidence="1">
        <text>ATP + protein L-histidine = ADP + protein N-phospho-L-histidine.</text>
        <dbReference type="EC" id="2.7.13.3"/>
    </reaction>
</comment>
<dbReference type="Gene3D" id="1.10.287.130">
    <property type="match status" value="1"/>
</dbReference>
<dbReference type="SMART" id="SM00387">
    <property type="entry name" value="HATPase_c"/>
    <property type="match status" value="1"/>
</dbReference>
<dbReference type="InterPro" id="IPR000014">
    <property type="entry name" value="PAS"/>
</dbReference>
<dbReference type="CDD" id="cd00082">
    <property type="entry name" value="HisKA"/>
    <property type="match status" value="1"/>
</dbReference>
<feature type="domain" description="Histidine kinase" evidence="7">
    <location>
        <begin position="155"/>
        <end position="367"/>
    </location>
</feature>
<dbReference type="SUPFAM" id="SSF55874">
    <property type="entry name" value="ATPase domain of HSP90 chaperone/DNA topoisomerase II/histidine kinase"/>
    <property type="match status" value="1"/>
</dbReference>
<dbReference type="InterPro" id="IPR050351">
    <property type="entry name" value="BphY/WalK/GraS-like"/>
</dbReference>
<dbReference type="Gene3D" id="3.30.565.10">
    <property type="entry name" value="Histidine kinase-like ATPase, C-terminal domain"/>
    <property type="match status" value="1"/>
</dbReference>
<dbReference type="InterPro" id="IPR003594">
    <property type="entry name" value="HATPase_dom"/>
</dbReference>
<dbReference type="PANTHER" id="PTHR45453:SF1">
    <property type="entry name" value="PHOSPHATE REGULON SENSOR PROTEIN PHOR"/>
    <property type="match status" value="1"/>
</dbReference>
<dbReference type="EMBL" id="DROK01000132">
    <property type="protein sequence ID" value="HHI97079.1"/>
    <property type="molecule type" value="Genomic_DNA"/>
</dbReference>
<dbReference type="PRINTS" id="PR00344">
    <property type="entry name" value="BCTRLSENSOR"/>
</dbReference>
<dbReference type="InterPro" id="IPR036890">
    <property type="entry name" value="HATPase_C_sf"/>
</dbReference>
<proteinExistence type="predicted"/>
<accession>A0A7V5U2E9</accession>
<dbReference type="FunFam" id="3.30.565.10:FF:000006">
    <property type="entry name" value="Sensor histidine kinase WalK"/>
    <property type="match status" value="1"/>
</dbReference>
<dbReference type="SMART" id="SM00388">
    <property type="entry name" value="HisKA"/>
    <property type="match status" value="1"/>
</dbReference>
<dbReference type="EC" id="2.7.13.3" evidence="2"/>
<organism evidence="8">
    <name type="scientific">Thermodesulfatator atlanticus</name>
    <dbReference type="NCBI Taxonomy" id="501497"/>
    <lineage>
        <taxon>Bacteria</taxon>
        <taxon>Pseudomonadati</taxon>
        <taxon>Thermodesulfobacteriota</taxon>
        <taxon>Thermodesulfobacteria</taxon>
        <taxon>Thermodesulfobacteriales</taxon>
        <taxon>Thermodesulfatatoraceae</taxon>
        <taxon>Thermodesulfatator</taxon>
    </lineage>
</organism>
<evidence type="ECO:0000256" key="3">
    <source>
        <dbReference type="ARBA" id="ARBA00022553"/>
    </source>
</evidence>
<keyword evidence="5" id="KW-0418">Kinase</keyword>
<evidence type="ECO:0000256" key="1">
    <source>
        <dbReference type="ARBA" id="ARBA00000085"/>
    </source>
</evidence>
<keyword evidence="6" id="KW-0902">Two-component regulatory system</keyword>
<evidence type="ECO:0000259" key="7">
    <source>
        <dbReference type="PROSITE" id="PS50109"/>
    </source>
</evidence>
<protein>
    <recommendedName>
        <fullName evidence="2">histidine kinase</fullName>
        <ecNumber evidence="2">2.7.13.3</ecNumber>
    </recommendedName>
</protein>
<dbReference type="CDD" id="cd00075">
    <property type="entry name" value="HATPase"/>
    <property type="match status" value="1"/>
</dbReference>
<dbReference type="GO" id="GO:0016036">
    <property type="term" value="P:cellular response to phosphate starvation"/>
    <property type="evidence" value="ECO:0007669"/>
    <property type="project" value="TreeGrafter"/>
</dbReference>
<evidence type="ECO:0000256" key="5">
    <source>
        <dbReference type="ARBA" id="ARBA00022777"/>
    </source>
</evidence>
<dbReference type="InterPro" id="IPR004358">
    <property type="entry name" value="Sig_transdc_His_kin-like_C"/>
</dbReference>
<dbReference type="GO" id="GO:0005886">
    <property type="term" value="C:plasma membrane"/>
    <property type="evidence" value="ECO:0007669"/>
    <property type="project" value="TreeGrafter"/>
</dbReference>
<dbReference type="Gene3D" id="3.30.450.20">
    <property type="entry name" value="PAS domain"/>
    <property type="match status" value="1"/>
</dbReference>
<evidence type="ECO:0000256" key="4">
    <source>
        <dbReference type="ARBA" id="ARBA00022679"/>
    </source>
</evidence>
<dbReference type="Pfam" id="PF02518">
    <property type="entry name" value="HATPase_c"/>
    <property type="match status" value="1"/>
</dbReference>
<gene>
    <name evidence="8" type="ORF">ENJ96_04435</name>
</gene>
<dbReference type="GO" id="GO:0004721">
    <property type="term" value="F:phosphoprotein phosphatase activity"/>
    <property type="evidence" value="ECO:0007669"/>
    <property type="project" value="TreeGrafter"/>
</dbReference>
<evidence type="ECO:0000256" key="2">
    <source>
        <dbReference type="ARBA" id="ARBA00012438"/>
    </source>
</evidence>
<dbReference type="Pfam" id="PF00512">
    <property type="entry name" value="HisKA"/>
    <property type="match status" value="1"/>
</dbReference>
<dbReference type="Pfam" id="PF13188">
    <property type="entry name" value="PAS_8"/>
    <property type="match status" value="1"/>
</dbReference>
<evidence type="ECO:0000256" key="6">
    <source>
        <dbReference type="ARBA" id="ARBA00023012"/>
    </source>
</evidence>
<dbReference type="GO" id="GO:0000155">
    <property type="term" value="F:phosphorelay sensor kinase activity"/>
    <property type="evidence" value="ECO:0007669"/>
    <property type="project" value="InterPro"/>
</dbReference>
<reference evidence="8" key="1">
    <citation type="journal article" date="2020" name="mSystems">
        <title>Genome- and Community-Level Interaction Insights into Carbon Utilization and Element Cycling Functions of Hydrothermarchaeota in Hydrothermal Sediment.</title>
        <authorList>
            <person name="Zhou Z."/>
            <person name="Liu Y."/>
            <person name="Xu W."/>
            <person name="Pan J."/>
            <person name="Luo Z.H."/>
            <person name="Li M."/>
        </authorList>
    </citation>
    <scope>NUCLEOTIDE SEQUENCE [LARGE SCALE GENOMIC DNA]</scope>
    <source>
        <strain evidence="8">HyVt-533</strain>
    </source>
</reference>
<sequence length="369" mass="42321">MILLVVLAGLSALTLVILFRLRRPRSAVPSPAEKKEETFPHQAFDWHPVFEQLEEGIIICRKEGHILWLNQKARQFLGLKPGPPPNLFDLLRDQSLEEAVKEGKELKIKKDFYWPAHRFLELNVFPLDSACSALILRDITPFKRLSEVRRDFIAHLAHEFRTPLTAIEGYAENLLEEAPEELKGDLHIVLKNARRLSKLLKDLQVLSRLELQGIPAEDFETVELKEVIWTALETLFPEAARKDVTLKFTPPQEMALTRASFDDLLRAFINLIENAIKFSPRGGMVEIRLKEEGPWWKVSIKDQGPGIPDSEKERVFERFYRGKFQQKGTGLGLAIVKHVIKAHQGRIEVESVVGQGTIFYVYLPQKARL</sequence>
<name>A0A7V5U2E9_9BACT</name>
<comment type="caution">
    <text evidence="8">The sequence shown here is derived from an EMBL/GenBank/DDBJ whole genome shotgun (WGS) entry which is preliminary data.</text>
</comment>
<dbReference type="PROSITE" id="PS50109">
    <property type="entry name" value="HIS_KIN"/>
    <property type="match status" value="1"/>
</dbReference>
<dbReference type="InterPro" id="IPR003661">
    <property type="entry name" value="HisK_dim/P_dom"/>
</dbReference>
<dbReference type="Proteomes" id="UP000886101">
    <property type="component" value="Unassembled WGS sequence"/>
</dbReference>
<dbReference type="InterPro" id="IPR036097">
    <property type="entry name" value="HisK_dim/P_sf"/>
</dbReference>
<dbReference type="SUPFAM" id="SSF47384">
    <property type="entry name" value="Homodimeric domain of signal transducing histidine kinase"/>
    <property type="match status" value="1"/>
</dbReference>
<dbReference type="AlphaFoldDB" id="A0A7V5U2E9"/>
<keyword evidence="4" id="KW-0808">Transferase</keyword>
<keyword evidence="3" id="KW-0597">Phosphoprotein</keyword>
<evidence type="ECO:0000313" key="8">
    <source>
        <dbReference type="EMBL" id="HHI97079.1"/>
    </source>
</evidence>